<evidence type="ECO:0000313" key="1">
    <source>
        <dbReference type="EMBL" id="CAI9955263.1"/>
    </source>
</evidence>
<reference evidence="1" key="1">
    <citation type="submission" date="2023-06" db="EMBL/GenBank/DDBJ databases">
        <authorList>
            <person name="Kurt Z."/>
        </authorList>
    </citation>
    <scope>NUCLEOTIDE SEQUENCE</scope>
</reference>
<reference evidence="2 3" key="2">
    <citation type="submission" date="2024-07" db="EMBL/GenBank/DDBJ databases">
        <authorList>
            <person name="Akdeniz Z."/>
        </authorList>
    </citation>
    <scope>NUCLEOTIDE SEQUENCE [LARGE SCALE GENOMIC DNA]</scope>
</reference>
<keyword evidence="3" id="KW-1185">Reference proteome</keyword>
<name>A0AA86QIM6_9EUKA</name>
<organism evidence="1">
    <name type="scientific">Hexamita inflata</name>
    <dbReference type="NCBI Taxonomy" id="28002"/>
    <lineage>
        <taxon>Eukaryota</taxon>
        <taxon>Metamonada</taxon>
        <taxon>Diplomonadida</taxon>
        <taxon>Hexamitidae</taxon>
        <taxon>Hexamitinae</taxon>
        <taxon>Hexamita</taxon>
    </lineage>
</organism>
<evidence type="ECO:0000313" key="2">
    <source>
        <dbReference type="EMBL" id="CAL5978946.1"/>
    </source>
</evidence>
<dbReference type="EMBL" id="CATOUU010000865">
    <property type="protein sequence ID" value="CAI9955263.1"/>
    <property type="molecule type" value="Genomic_DNA"/>
</dbReference>
<evidence type="ECO:0000313" key="3">
    <source>
        <dbReference type="Proteomes" id="UP001642409"/>
    </source>
</evidence>
<dbReference type="AlphaFoldDB" id="A0AA86QIM6"/>
<dbReference type="EMBL" id="CAXDID020000010">
    <property type="protein sequence ID" value="CAL5978946.1"/>
    <property type="molecule type" value="Genomic_DNA"/>
</dbReference>
<accession>A0AA86QIM6</accession>
<protein>
    <submittedName>
        <fullName evidence="2">Hypothetical_protein</fullName>
    </submittedName>
</protein>
<sequence length="322" mass="36007">MNTSTLENRIISNITLIKNNISIAQIKADENLRFNTSILDWRIFNNVSALNQSQVATTTILQLLKINISSMNHTIVDGLSNIHQNISFIDNTISILANNVSSISTNISALDNRIIDNISILQNNAYANSAAIQQYIQQNATVLDWRIFYNISKLNISLQNNISEIKESILKQTQIIEYQNNKISNLIEQINCLSNQSYSMINGSCIQVTCVIQGQKNINGTCQCTILNSVVQAGQCICPINSNVIDTSCECYISLSEVLRDFSKSYINFNFIVIVLQSQKLAKSGFWDSVATSLNEEIVKVCNIQLFNAIIIKRPNLLTNTL</sequence>
<proteinExistence type="predicted"/>
<comment type="caution">
    <text evidence="1">The sequence shown here is derived from an EMBL/GenBank/DDBJ whole genome shotgun (WGS) entry which is preliminary data.</text>
</comment>
<dbReference type="Proteomes" id="UP001642409">
    <property type="component" value="Unassembled WGS sequence"/>
</dbReference>
<gene>
    <name evidence="1" type="ORF">HINF_LOCUS42908</name>
    <name evidence="2" type="ORF">HINF_LOCUS5093</name>
</gene>